<protein>
    <submittedName>
        <fullName evidence="2">IDEAL domain-containing protein</fullName>
    </submittedName>
</protein>
<dbReference type="Pfam" id="PF08858">
    <property type="entry name" value="IDEAL"/>
    <property type="match status" value="1"/>
</dbReference>
<name>A0ABW0LFQ9_9BACI</name>
<evidence type="ECO:0000259" key="1">
    <source>
        <dbReference type="SMART" id="SM00914"/>
    </source>
</evidence>
<dbReference type="EMBL" id="JBHSMC010000011">
    <property type="protein sequence ID" value="MFC5464705.1"/>
    <property type="molecule type" value="Genomic_DNA"/>
</dbReference>
<gene>
    <name evidence="2" type="ORF">ACFPM4_08055</name>
</gene>
<comment type="caution">
    <text evidence="2">The sequence shown here is derived from an EMBL/GenBank/DDBJ whole genome shotgun (WGS) entry which is preliminary data.</text>
</comment>
<dbReference type="SMART" id="SM00914">
    <property type="entry name" value="IDEAL"/>
    <property type="match status" value="1"/>
</dbReference>
<reference evidence="3" key="1">
    <citation type="journal article" date="2019" name="Int. J. Syst. Evol. Microbiol.">
        <title>The Global Catalogue of Microorganisms (GCM) 10K type strain sequencing project: providing services to taxonomists for standard genome sequencing and annotation.</title>
        <authorList>
            <consortium name="The Broad Institute Genomics Platform"/>
            <consortium name="The Broad Institute Genome Sequencing Center for Infectious Disease"/>
            <person name="Wu L."/>
            <person name="Ma J."/>
        </authorList>
    </citation>
    <scope>NUCLEOTIDE SEQUENCE [LARGE SCALE GENOMIC DNA]</scope>
    <source>
        <strain evidence="3">CGMCC 1.12237</strain>
    </source>
</reference>
<dbReference type="InterPro" id="IPR027393">
    <property type="entry name" value="Virus_scaffolding_prot_C"/>
</dbReference>
<accession>A0ABW0LFQ9</accession>
<evidence type="ECO:0000313" key="3">
    <source>
        <dbReference type="Proteomes" id="UP001596147"/>
    </source>
</evidence>
<dbReference type="Gene3D" id="4.10.810.10">
    <property type="entry name" value="Virus Scaffolding Protein, Chain A"/>
    <property type="match status" value="1"/>
</dbReference>
<keyword evidence="3" id="KW-1185">Reference proteome</keyword>
<dbReference type="RefSeq" id="WP_382349946.1">
    <property type="nucleotide sequence ID" value="NZ_JBHSMC010000011.1"/>
</dbReference>
<dbReference type="Proteomes" id="UP001596147">
    <property type="component" value="Unassembled WGS sequence"/>
</dbReference>
<proteinExistence type="predicted"/>
<feature type="domain" description="IDEAL" evidence="1">
    <location>
        <begin position="33"/>
        <end position="69"/>
    </location>
</feature>
<evidence type="ECO:0000313" key="2">
    <source>
        <dbReference type="EMBL" id="MFC5464705.1"/>
    </source>
</evidence>
<sequence>MEKKKSYQELLKEYTMTQQKNETKAMEWYVDFFLNGLLQQRKEKQLRDDIDQALDEKDKESFTRLTNELKRLLGR</sequence>
<organism evidence="2 3">
    <name type="scientific">Lederbergia graminis</name>
    <dbReference type="NCBI Taxonomy" id="735518"/>
    <lineage>
        <taxon>Bacteria</taxon>
        <taxon>Bacillati</taxon>
        <taxon>Bacillota</taxon>
        <taxon>Bacilli</taxon>
        <taxon>Bacillales</taxon>
        <taxon>Bacillaceae</taxon>
        <taxon>Lederbergia</taxon>
    </lineage>
</organism>
<dbReference type="InterPro" id="IPR014957">
    <property type="entry name" value="IDEAL_dom"/>
</dbReference>